<gene>
    <name evidence="3" type="ORF">KDA27_22190</name>
</gene>
<feature type="domain" description="SnoaL-like" evidence="2">
    <location>
        <begin position="18"/>
        <end position="134"/>
    </location>
</feature>
<proteinExistence type="predicted"/>
<evidence type="ECO:0000256" key="1">
    <source>
        <dbReference type="SAM" id="MobiDB-lite"/>
    </source>
</evidence>
<accession>A0A956NIR7</accession>
<dbReference type="EMBL" id="JAGQHS010000181">
    <property type="protein sequence ID" value="MCA9758523.1"/>
    <property type="molecule type" value="Genomic_DNA"/>
</dbReference>
<protein>
    <submittedName>
        <fullName evidence="3">Nuclear transport factor 2 family protein</fullName>
    </submittedName>
</protein>
<reference evidence="3" key="2">
    <citation type="journal article" date="2021" name="Microbiome">
        <title>Successional dynamics and alternative stable states in a saline activated sludge microbial community over 9 years.</title>
        <authorList>
            <person name="Wang Y."/>
            <person name="Ye J."/>
            <person name="Ju F."/>
            <person name="Liu L."/>
            <person name="Boyd J.A."/>
            <person name="Deng Y."/>
            <person name="Parks D.H."/>
            <person name="Jiang X."/>
            <person name="Yin X."/>
            <person name="Woodcroft B.J."/>
            <person name="Tyson G.W."/>
            <person name="Hugenholtz P."/>
            <person name="Polz M.F."/>
            <person name="Zhang T."/>
        </authorList>
    </citation>
    <scope>NUCLEOTIDE SEQUENCE</scope>
    <source>
        <strain evidence="3">HKST-UBA02</strain>
    </source>
</reference>
<dbReference type="Proteomes" id="UP000739538">
    <property type="component" value="Unassembled WGS sequence"/>
</dbReference>
<dbReference type="AlphaFoldDB" id="A0A956NIR7"/>
<dbReference type="CDD" id="cd00531">
    <property type="entry name" value="NTF2_like"/>
    <property type="match status" value="1"/>
</dbReference>
<dbReference type="Pfam" id="PF12680">
    <property type="entry name" value="SnoaL_2"/>
    <property type="match status" value="1"/>
</dbReference>
<dbReference type="Gene3D" id="3.10.450.50">
    <property type="match status" value="1"/>
</dbReference>
<evidence type="ECO:0000313" key="3">
    <source>
        <dbReference type="EMBL" id="MCA9758523.1"/>
    </source>
</evidence>
<reference evidence="3" key="1">
    <citation type="submission" date="2020-04" db="EMBL/GenBank/DDBJ databases">
        <authorList>
            <person name="Zhang T."/>
        </authorList>
    </citation>
    <scope>NUCLEOTIDE SEQUENCE</scope>
    <source>
        <strain evidence="3">HKST-UBA02</strain>
    </source>
</reference>
<dbReference type="SUPFAM" id="SSF54427">
    <property type="entry name" value="NTF2-like"/>
    <property type="match status" value="1"/>
</dbReference>
<organism evidence="3 4">
    <name type="scientific">Eiseniibacteriota bacterium</name>
    <dbReference type="NCBI Taxonomy" id="2212470"/>
    <lineage>
        <taxon>Bacteria</taxon>
        <taxon>Candidatus Eiseniibacteriota</taxon>
    </lineage>
</organism>
<evidence type="ECO:0000259" key="2">
    <source>
        <dbReference type="Pfam" id="PF12680"/>
    </source>
</evidence>
<dbReference type="InterPro" id="IPR032710">
    <property type="entry name" value="NTF2-like_dom_sf"/>
</dbReference>
<name>A0A956NIR7_UNCEI</name>
<sequence>MPSGLFNGEVTLDRVTRAQRYLRAVYGGDPEALDDLAAPDVVISYPLFQEVLGVPAIRGREAAKAFVVRFAGRWADPRIEFHDSVAEGDKVVLVWSFAARMATPPESSDESGGGDRAWGGITLIRFDPSGRVVSEVGEESTPGPSGRLRGLEGHSNGEAE</sequence>
<comment type="caution">
    <text evidence="3">The sequence shown here is derived from an EMBL/GenBank/DDBJ whole genome shotgun (WGS) entry which is preliminary data.</text>
</comment>
<dbReference type="InterPro" id="IPR037401">
    <property type="entry name" value="SnoaL-like"/>
</dbReference>
<feature type="compositionally biased region" description="Basic and acidic residues" evidence="1">
    <location>
        <begin position="149"/>
        <end position="160"/>
    </location>
</feature>
<evidence type="ECO:0000313" key="4">
    <source>
        <dbReference type="Proteomes" id="UP000739538"/>
    </source>
</evidence>
<feature type="region of interest" description="Disordered" evidence="1">
    <location>
        <begin position="129"/>
        <end position="160"/>
    </location>
</feature>